<evidence type="ECO:0000313" key="4">
    <source>
        <dbReference type="Proteomes" id="UP000537131"/>
    </source>
</evidence>
<dbReference type="PANTHER" id="PTHR33434">
    <property type="entry name" value="DEGV DOMAIN-CONTAINING PROTEIN DR_1986-RELATED"/>
    <property type="match status" value="1"/>
</dbReference>
<proteinExistence type="predicted"/>
<reference evidence="3 4" key="1">
    <citation type="submission" date="2020-04" db="EMBL/GenBank/DDBJ databases">
        <authorList>
            <person name="Doyle D.A."/>
        </authorList>
    </citation>
    <scope>NUCLEOTIDE SEQUENCE [LARGE SCALE GENOMIC DNA]</scope>
    <source>
        <strain evidence="3 4">P21</strain>
    </source>
</reference>
<evidence type="ECO:0000256" key="2">
    <source>
        <dbReference type="ARBA" id="ARBA00023121"/>
    </source>
</evidence>
<evidence type="ECO:0000256" key="1">
    <source>
        <dbReference type="ARBA" id="ARBA00003238"/>
    </source>
</evidence>
<dbReference type="Gene3D" id="3.40.50.10170">
    <property type="match status" value="1"/>
</dbReference>
<dbReference type="InterPro" id="IPR043168">
    <property type="entry name" value="DegV_C"/>
</dbReference>
<accession>A0A7Y0HP59</accession>
<dbReference type="GO" id="GO:0008289">
    <property type="term" value="F:lipid binding"/>
    <property type="evidence" value="ECO:0007669"/>
    <property type="project" value="UniProtKB-KW"/>
</dbReference>
<comment type="caution">
    <text evidence="3">The sequence shown here is derived from an EMBL/GenBank/DDBJ whole genome shotgun (WGS) entry which is preliminary data.</text>
</comment>
<sequence length="282" mass="31382">MEKILLITDSASDINKDFIKKNNIKLLPFKITFKDMEYEDGIDINSKMLYEMLPNEIPKTSLPSIDRLSDILEKGIKEGYTHAIIVTISNQFSGTYNSVRLFCDNFQGLKIHVFDSLSLTMAEGAIITESVELIKAGKSFEQIVNVLPKIRDNTEVFFTIDTLEYLKKGGRIGKVAGTVGEILNLKPIITIDKKGAFQAIFKVRGVKQSISKLTSIAKSKLEMSKCKVWILSGDAKEKALTLYESIRHLPNLIECKIEGEICPALGINTGKGLVGFVVETID</sequence>
<name>A0A7Y0HP59_9CLOT</name>
<evidence type="ECO:0000313" key="3">
    <source>
        <dbReference type="EMBL" id="NMM62716.1"/>
    </source>
</evidence>
<dbReference type="PANTHER" id="PTHR33434:SF3">
    <property type="entry name" value="DEGV DOMAIN-CONTAINING PROTEIN YITS"/>
    <property type="match status" value="1"/>
</dbReference>
<dbReference type="AlphaFoldDB" id="A0A7Y0HP59"/>
<dbReference type="PROSITE" id="PS51482">
    <property type="entry name" value="DEGV"/>
    <property type="match status" value="1"/>
</dbReference>
<keyword evidence="4" id="KW-1185">Reference proteome</keyword>
<protein>
    <submittedName>
        <fullName evidence="3">DegV family protein</fullName>
    </submittedName>
</protein>
<comment type="function">
    <text evidence="1">May bind long-chain fatty acids, such as palmitate, and may play a role in lipid transport or fatty acid metabolism.</text>
</comment>
<dbReference type="InterPro" id="IPR003797">
    <property type="entry name" value="DegV"/>
</dbReference>
<dbReference type="NCBIfam" id="TIGR00762">
    <property type="entry name" value="DegV"/>
    <property type="match status" value="1"/>
</dbReference>
<dbReference type="InterPro" id="IPR050270">
    <property type="entry name" value="DegV_domain_contain"/>
</dbReference>
<reference evidence="3 4" key="2">
    <citation type="submission" date="2020-06" db="EMBL/GenBank/DDBJ databases">
        <title>Complete Genome Sequence of Clostridium muelleri sp. nov. P21T, an Acid-Alcohol Producing Acetogen Isolated from Old Hay.</title>
        <authorList>
            <person name="Duncan K.E."/>
            <person name="Tanner R.S."/>
        </authorList>
    </citation>
    <scope>NUCLEOTIDE SEQUENCE [LARGE SCALE GENOMIC DNA]</scope>
    <source>
        <strain evidence="3 4">P21</strain>
    </source>
</reference>
<dbReference type="SUPFAM" id="SSF82549">
    <property type="entry name" value="DAK1/DegV-like"/>
    <property type="match status" value="1"/>
</dbReference>
<organism evidence="3 4">
    <name type="scientific">Clostridium muellerianum</name>
    <dbReference type="NCBI Taxonomy" id="2716538"/>
    <lineage>
        <taxon>Bacteria</taxon>
        <taxon>Bacillati</taxon>
        <taxon>Bacillota</taxon>
        <taxon>Clostridia</taxon>
        <taxon>Eubacteriales</taxon>
        <taxon>Clostridiaceae</taxon>
        <taxon>Clostridium</taxon>
    </lineage>
</organism>
<dbReference type="Gene3D" id="3.30.1180.10">
    <property type="match status" value="1"/>
</dbReference>
<dbReference type="Proteomes" id="UP000537131">
    <property type="component" value="Unassembled WGS sequence"/>
</dbReference>
<dbReference type="Pfam" id="PF02645">
    <property type="entry name" value="DegV"/>
    <property type="match status" value="1"/>
</dbReference>
<dbReference type="RefSeq" id="WP_169297315.1">
    <property type="nucleotide sequence ID" value="NZ_JABBNI010000014.1"/>
</dbReference>
<keyword evidence="2" id="KW-0446">Lipid-binding</keyword>
<gene>
    <name evidence="3" type="ORF">HBE96_08405</name>
</gene>
<dbReference type="EMBL" id="JABBNI010000014">
    <property type="protein sequence ID" value="NMM62716.1"/>
    <property type="molecule type" value="Genomic_DNA"/>
</dbReference>